<dbReference type="GO" id="GO:0045944">
    <property type="term" value="P:positive regulation of transcription by RNA polymerase II"/>
    <property type="evidence" value="ECO:0007669"/>
    <property type="project" value="UniProtKB-ARBA"/>
</dbReference>
<feature type="domain" description="C2H2-type" evidence="7">
    <location>
        <begin position="346"/>
        <end position="375"/>
    </location>
</feature>
<dbReference type="AlphaFoldDB" id="A0A8H5CJV7"/>
<dbReference type="EMBL" id="JAACJM010000150">
    <property type="protein sequence ID" value="KAF5343085.1"/>
    <property type="molecule type" value="Genomic_DNA"/>
</dbReference>
<keyword evidence="9" id="KW-1185">Reference proteome</keyword>
<dbReference type="PROSITE" id="PS50157">
    <property type="entry name" value="ZINC_FINGER_C2H2_2"/>
    <property type="match status" value="2"/>
</dbReference>
<feature type="domain" description="C2H2-type" evidence="7">
    <location>
        <begin position="281"/>
        <end position="310"/>
    </location>
</feature>
<dbReference type="SMART" id="SM00355">
    <property type="entry name" value="ZnF_C2H2"/>
    <property type="match status" value="3"/>
</dbReference>
<proteinExistence type="predicted"/>
<evidence type="ECO:0000256" key="4">
    <source>
        <dbReference type="ARBA" id="ARBA00022833"/>
    </source>
</evidence>
<organism evidence="8 9">
    <name type="scientific">Tetrapyrgos nigripes</name>
    <dbReference type="NCBI Taxonomy" id="182062"/>
    <lineage>
        <taxon>Eukaryota</taxon>
        <taxon>Fungi</taxon>
        <taxon>Dikarya</taxon>
        <taxon>Basidiomycota</taxon>
        <taxon>Agaricomycotina</taxon>
        <taxon>Agaricomycetes</taxon>
        <taxon>Agaricomycetidae</taxon>
        <taxon>Agaricales</taxon>
        <taxon>Marasmiineae</taxon>
        <taxon>Marasmiaceae</taxon>
        <taxon>Tetrapyrgos</taxon>
    </lineage>
</organism>
<dbReference type="InterPro" id="IPR050329">
    <property type="entry name" value="GLI_C2H2-zinc-finger"/>
</dbReference>
<dbReference type="InterPro" id="IPR022755">
    <property type="entry name" value="Znf_C2H2_jaz"/>
</dbReference>
<evidence type="ECO:0000256" key="3">
    <source>
        <dbReference type="ARBA" id="ARBA00022771"/>
    </source>
</evidence>
<sequence length="378" mass="41425">MSITLPIDEMLRLRLSLKLGPDSRLTFEMLPINVNRSPLPGQPSFQANRKLRFEGKADGTGSLQLDVWVEDDIAKDSVQETSSSLEDAAQAADPFSFHDVFFSQPSQNPNLDDAMDISYSQPESTLSFDSWPNYYDANRTLPIANQPDSTSLLSESFNSSPWGSDLDMTQIMSSFEYPESPADVVFPSPDPEPTLAPVLSASAAGEASSSSLSRTITFPSPSTLPTTNFLGSSENGTDPHSSFSAELGTLSDGPDGASPSNTSTSHNDTTESATEDLARPWPCLEPGCPKRFTRSYTRSVHMGTHTRAKQERKVFPCRNPGCPENFGRKHDRLRHEVGIHKLDCEWTCKECSRVFSSETSFERHLSSTGHPDHRGPAG</sequence>
<dbReference type="PANTHER" id="PTHR19818">
    <property type="entry name" value="ZINC FINGER PROTEIN ZIC AND GLI"/>
    <property type="match status" value="1"/>
</dbReference>
<evidence type="ECO:0000256" key="5">
    <source>
        <dbReference type="PROSITE-ProRule" id="PRU00042"/>
    </source>
</evidence>
<dbReference type="Gene3D" id="3.30.160.60">
    <property type="entry name" value="Classic Zinc Finger"/>
    <property type="match status" value="1"/>
</dbReference>
<dbReference type="InterPro" id="IPR013087">
    <property type="entry name" value="Znf_C2H2_type"/>
</dbReference>
<dbReference type="Proteomes" id="UP000559256">
    <property type="component" value="Unassembled WGS sequence"/>
</dbReference>
<evidence type="ECO:0000256" key="2">
    <source>
        <dbReference type="ARBA" id="ARBA00022737"/>
    </source>
</evidence>
<dbReference type="Pfam" id="PF12171">
    <property type="entry name" value="zf-C2H2_jaz"/>
    <property type="match status" value="1"/>
</dbReference>
<name>A0A8H5CJV7_9AGAR</name>
<feature type="compositionally biased region" description="Low complexity" evidence="6">
    <location>
        <begin position="200"/>
        <end position="213"/>
    </location>
</feature>
<dbReference type="PANTHER" id="PTHR19818:SF139">
    <property type="entry name" value="PAIR-RULE PROTEIN ODD-PAIRED"/>
    <property type="match status" value="1"/>
</dbReference>
<feature type="compositionally biased region" description="Polar residues" evidence="6">
    <location>
        <begin position="258"/>
        <end position="272"/>
    </location>
</feature>
<keyword evidence="4" id="KW-0862">Zinc</keyword>
<keyword evidence="1" id="KW-0479">Metal-binding</keyword>
<dbReference type="PROSITE" id="PS00028">
    <property type="entry name" value="ZINC_FINGER_C2H2_1"/>
    <property type="match status" value="2"/>
</dbReference>
<reference evidence="8 9" key="1">
    <citation type="journal article" date="2020" name="ISME J.">
        <title>Uncovering the hidden diversity of litter-decomposition mechanisms in mushroom-forming fungi.</title>
        <authorList>
            <person name="Floudas D."/>
            <person name="Bentzer J."/>
            <person name="Ahren D."/>
            <person name="Johansson T."/>
            <person name="Persson P."/>
            <person name="Tunlid A."/>
        </authorList>
    </citation>
    <scope>NUCLEOTIDE SEQUENCE [LARGE SCALE GENOMIC DNA]</scope>
    <source>
        <strain evidence="8 9">CBS 291.85</strain>
    </source>
</reference>
<dbReference type="GO" id="GO:0000981">
    <property type="term" value="F:DNA-binding transcription factor activity, RNA polymerase II-specific"/>
    <property type="evidence" value="ECO:0007669"/>
    <property type="project" value="TreeGrafter"/>
</dbReference>
<comment type="caution">
    <text evidence="8">The sequence shown here is derived from an EMBL/GenBank/DDBJ whole genome shotgun (WGS) entry which is preliminary data.</text>
</comment>
<dbReference type="SUPFAM" id="SSF57667">
    <property type="entry name" value="beta-beta-alpha zinc fingers"/>
    <property type="match status" value="1"/>
</dbReference>
<dbReference type="OrthoDB" id="8117402at2759"/>
<keyword evidence="2" id="KW-0677">Repeat</keyword>
<feature type="compositionally biased region" description="Polar residues" evidence="6">
    <location>
        <begin position="214"/>
        <end position="244"/>
    </location>
</feature>
<dbReference type="GO" id="GO:0005634">
    <property type="term" value="C:nucleus"/>
    <property type="evidence" value="ECO:0007669"/>
    <property type="project" value="UniProtKB-ARBA"/>
</dbReference>
<accession>A0A8H5CJV7</accession>
<evidence type="ECO:0000256" key="1">
    <source>
        <dbReference type="ARBA" id="ARBA00022723"/>
    </source>
</evidence>
<evidence type="ECO:0000256" key="6">
    <source>
        <dbReference type="SAM" id="MobiDB-lite"/>
    </source>
</evidence>
<feature type="region of interest" description="Disordered" evidence="6">
    <location>
        <begin position="182"/>
        <end position="280"/>
    </location>
</feature>
<dbReference type="InterPro" id="IPR036236">
    <property type="entry name" value="Znf_C2H2_sf"/>
</dbReference>
<evidence type="ECO:0000313" key="8">
    <source>
        <dbReference type="EMBL" id="KAF5343085.1"/>
    </source>
</evidence>
<protein>
    <recommendedName>
        <fullName evidence="7">C2H2-type domain-containing protein</fullName>
    </recommendedName>
</protein>
<dbReference type="GO" id="GO:0008270">
    <property type="term" value="F:zinc ion binding"/>
    <property type="evidence" value="ECO:0007669"/>
    <property type="project" value="UniProtKB-KW"/>
</dbReference>
<keyword evidence="3 5" id="KW-0863">Zinc-finger</keyword>
<evidence type="ECO:0000259" key="7">
    <source>
        <dbReference type="PROSITE" id="PS50157"/>
    </source>
</evidence>
<gene>
    <name evidence="8" type="ORF">D9758_011129</name>
</gene>
<dbReference type="GO" id="GO:0000978">
    <property type="term" value="F:RNA polymerase II cis-regulatory region sequence-specific DNA binding"/>
    <property type="evidence" value="ECO:0007669"/>
    <property type="project" value="TreeGrafter"/>
</dbReference>
<evidence type="ECO:0000313" key="9">
    <source>
        <dbReference type="Proteomes" id="UP000559256"/>
    </source>
</evidence>